<evidence type="ECO:0000313" key="1">
    <source>
        <dbReference type="EMBL" id="AIU74692.1"/>
    </source>
</evidence>
<accession>A0A097R7I3</accession>
<evidence type="ECO:0008006" key="3">
    <source>
        <dbReference type="Google" id="ProtNLM"/>
    </source>
</evidence>
<dbReference type="eggNOG" id="COG0727">
    <property type="taxonomic scope" value="Bacteria"/>
</dbReference>
<keyword evidence="2" id="KW-1185">Reference proteome</keyword>
<gene>
    <name evidence="1" type="ORF">AT03_21310</name>
</gene>
<sequence length="407" mass="46620">MKTHKTITPNFYTRFQCTGAACVDHCCTGWKIFIDKKTYKKYIDSHHEKIKSFAKNSLLLTRKGYDNFATVKQDESGNCPMLNEDKLCTIHAKMGANALSVTCKTFPRTQTQYSNETLLSLTMACPEVANQVLFQPDSMLVNEDIKLIVETANRIGKKAAHLERTQTTQLINLFCSHLIMADSPAIEDNMLAIVHLILYLQQIEFDAETHLDDLESLFLTLNTQLATGEMTQQRRQISSSAKMKVMLLSIFGTAISQLNRGRDVLEKNHQSLASYLKLDQEPSDTEISERFSQLNSQWESVLANTCLSDEHVMKNYLLYHMYNSGFPGSDMSNILRRYYLMVADYFYLKTQISIMSMTREITQEEIMKLFGSFHVVYNHNSNLPKELNAYIDRINVNDDLSCLLLLN</sequence>
<reference evidence="1 2" key="1">
    <citation type="journal article" date="2014" name="Gut Pathog.">
        <title>Gene clusters of Hafnia alvei strain FB1 important in survival and pathogenesis: a draft genome perspective.</title>
        <authorList>
            <person name="Tan J.Y."/>
            <person name="Yin W.F."/>
            <person name="Chan K.G."/>
        </authorList>
    </citation>
    <scope>NUCLEOTIDE SEQUENCE [LARGE SCALE GENOMIC DNA]</scope>
    <source>
        <strain evidence="1 2">FB1</strain>
    </source>
</reference>
<proteinExistence type="predicted"/>
<dbReference type="EMBL" id="CP009706">
    <property type="protein sequence ID" value="AIU74692.1"/>
    <property type="molecule type" value="Genomic_DNA"/>
</dbReference>
<name>A0A097R7I3_HAFAL</name>
<dbReference type="NCBIfam" id="NF038110">
    <property type="entry name" value="Lys_methyl_FliB"/>
    <property type="match status" value="1"/>
</dbReference>
<dbReference type="KEGG" id="hav:AT03_21310"/>
<dbReference type="Proteomes" id="UP000029986">
    <property type="component" value="Chromosome"/>
</dbReference>
<dbReference type="AlphaFoldDB" id="A0A097R7I3"/>
<dbReference type="RefSeq" id="WP_025799570.1">
    <property type="nucleotide sequence ID" value="NZ_CP009706.1"/>
</dbReference>
<dbReference type="OrthoDB" id="86584at2"/>
<dbReference type="HOGENOM" id="CLU_051643_1_1_6"/>
<protein>
    <recommendedName>
        <fullName evidence="3">Lysine-N-methylase</fullName>
    </recommendedName>
</protein>
<evidence type="ECO:0000313" key="2">
    <source>
        <dbReference type="Proteomes" id="UP000029986"/>
    </source>
</evidence>
<dbReference type="PATRIC" id="fig|1453496.5.peg.4384"/>
<organism evidence="1 2">
    <name type="scientific">Hafnia alvei FB1</name>
    <dbReference type="NCBI Taxonomy" id="1453496"/>
    <lineage>
        <taxon>Bacteria</taxon>
        <taxon>Pseudomonadati</taxon>
        <taxon>Pseudomonadota</taxon>
        <taxon>Gammaproteobacteria</taxon>
        <taxon>Enterobacterales</taxon>
        <taxon>Hafniaceae</taxon>
        <taxon>Hafnia</taxon>
    </lineage>
</organism>